<evidence type="ECO:0000313" key="2">
    <source>
        <dbReference type="Proteomes" id="UP000000540"/>
    </source>
</evidence>
<protein>
    <submittedName>
        <fullName evidence="1">Uncharacterized protein</fullName>
    </submittedName>
</protein>
<proteinExistence type="predicted"/>
<accession>Q57DY6</accession>
<dbReference type="EMBL" id="AE017223">
    <property type="protein sequence ID" value="AAX74148.1"/>
    <property type="molecule type" value="Genomic_DNA"/>
</dbReference>
<dbReference type="Proteomes" id="UP000000540">
    <property type="component" value="Chromosome I"/>
</dbReference>
<organism evidence="1 2">
    <name type="scientific">Brucella abortus biovar 1 (strain 9-941)</name>
    <dbReference type="NCBI Taxonomy" id="262698"/>
    <lineage>
        <taxon>Bacteria</taxon>
        <taxon>Pseudomonadati</taxon>
        <taxon>Pseudomonadota</taxon>
        <taxon>Alphaproteobacteria</taxon>
        <taxon>Hyphomicrobiales</taxon>
        <taxon>Brucellaceae</taxon>
        <taxon>Brucella/Ochrobactrum group</taxon>
        <taxon>Brucella</taxon>
    </lineage>
</organism>
<evidence type="ECO:0000313" key="1">
    <source>
        <dbReference type="EMBL" id="AAX74148.1"/>
    </source>
</evidence>
<gene>
    <name evidence="1" type="ordered locus">BruAb1_0780</name>
</gene>
<dbReference type="HOGENOM" id="CLU_2647466_0_0_5"/>
<dbReference type="KEGG" id="bmb:BruAb1_0780"/>
<sequence length="76" mass="8244">MIASKTTCCKPPGCHAGRLFACAAFIKSVCRILEHAFRFAAIGLAYSSVIMRLIHVALSHAKPLRTFAGNALTRRV</sequence>
<dbReference type="AlphaFoldDB" id="Q57DY6"/>
<dbReference type="EnsemblBacteria" id="AAX74148">
    <property type="protein sequence ID" value="AAX74148"/>
    <property type="gene ID" value="BruAb1_0780"/>
</dbReference>
<reference evidence="1 2" key="1">
    <citation type="journal article" date="2005" name="J. Bacteriol.">
        <title>Completion of the genome sequence of Brucella abortus and comparison to the highly similar genomes of Brucella melitensis and Brucella suis.</title>
        <authorList>
            <person name="Halling S.M."/>
            <person name="Peterson-Burch B.D."/>
            <person name="Bricker B.J."/>
            <person name="Zuerner R.L."/>
            <person name="Qing Z."/>
            <person name="Li L.L."/>
            <person name="Kapur V."/>
            <person name="Alt D.P."/>
            <person name="Olsen S.C."/>
        </authorList>
    </citation>
    <scope>NUCLEOTIDE SEQUENCE [LARGE SCALE GENOMIC DNA]</scope>
    <source>
        <strain evidence="1 2">9-941</strain>
    </source>
</reference>
<name>Q57DY6_BRUAB</name>